<evidence type="ECO:0000313" key="1">
    <source>
        <dbReference type="EMBL" id="OKL59763.1"/>
    </source>
</evidence>
<dbReference type="RefSeq" id="XP_020119884.1">
    <property type="nucleotide sequence ID" value="XM_020267293.1"/>
</dbReference>
<evidence type="ECO:0000313" key="2">
    <source>
        <dbReference type="Proteomes" id="UP000214365"/>
    </source>
</evidence>
<comment type="caution">
    <text evidence="1">The sequence shown here is derived from an EMBL/GenBank/DDBJ whole genome shotgun (WGS) entry which is preliminary data.</text>
</comment>
<dbReference type="AlphaFoldDB" id="A0A225AK55"/>
<evidence type="ECO:0008006" key="3">
    <source>
        <dbReference type="Google" id="ProtNLM"/>
    </source>
</evidence>
<dbReference type="GeneID" id="31004721"/>
<dbReference type="EMBL" id="LFMY01000006">
    <property type="protein sequence ID" value="OKL59763.1"/>
    <property type="molecule type" value="Genomic_DNA"/>
</dbReference>
<proteinExistence type="predicted"/>
<keyword evidence="2" id="KW-1185">Reference proteome</keyword>
<organism evidence="1 2">
    <name type="scientific">Talaromyces atroroseus</name>
    <dbReference type="NCBI Taxonomy" id="1441469"/>
    <lineage>
        <taxon>Eukaryota</taxon>
        <taxon>Fungi</taxon>
        <taxon>Dikarya</taxon>
        <taxon>Ascomycota</taxon>
        <taxon>Pezizomycotina</taxon>
        <taxon>Eurotiomycetes</taxon>
        <taxon>Eurotiomycetidae</taxon>
        <taxon>Eurotiales</taxon>
        <taxon>Trichocomaceae</taxon>
        <taxon>Talaromyces</taxon>
        <taxon>Talaromyces sect. Trachyspermi</taxon>
    </lineage>
</organism>
<accession>A0A225AK55</accession>
<name>A0A225AK55_TALAT</name>
<sequence length="574" mass="64566">MNLAATRNSALVQCPQDSALAFTAIWYHPVDSAAFTICSRCYEDQLRHSPFAVKFAAKRLAADPHRFCLWNTERVTQLKGQHLSNSNWDSIHRYMIARREIPNCTGPTTAVTAEPNANNYRWYSLRNSEIDGFVCCKACYEDTVCATTFADRFILEDFGVNGQSATCDMCIGFIKKAILQHSPSQNWATFIEWARARMKIPACKDLTGAACASTLWYMPNPPIHGVLVCGACFHDGADLSPLASHFIQIQIPESRKQEVWECANSQTQLGMLVAWNEACAKKIITLWHNAAHVIPGLPPCTKDGIRNGIWYTLDGCPDFKICGRCLTGIMQTFGLRNYFRQIGGPADGSPYICDLFPGVPRALSYFPKLDEAVILSDFSIFHSFVARLAPLATCPKDGPYKNRRWYCGEEATICESCFEEAIRDTSLAHTLTLRQRPDECICDAYSPRMRGLWNKACAENNIESFNLALRERMQVYLATVPRMRNILEVTKMRMNTQSTLFMSSIMLQGANNIVAASRTHNPYLYGNSHIGYNWETPSGAQGAMQFQQALNMNIAPTGDMAEMKQLGDLWRRYE</sequence>
<protein>
    <recommendedName>
        <fullName evidence="3">Integral membrane protein</fullName>
    </recommendedName>
</protein>
<dbReference type="OrthoDB" id="5324692at2759"/>
<gene>
    <name evidence="1" type="ORF">UA08_04965</name>
</gene>
<reference evidence="1 2" key="1">
    <citation type="submission" date="2015-06" db="EMBL/GenBank/DDBJ databases">
        <title>Talaromyces atroroseus IBT 11181 draft genome.</title>
        <authorList>
            <person name="Rasmussen K.B."/>
            <person name="Rasmussen S."/>
            <person name="Petersen B."/>
            <person name="Sicheritz-Ponten T."/>
            <person name="Mortensen U.H."/>
            <person name="Thrane U."/>
        </authorList>
    </citation>
    <scope>NUCLEOTIDE SEQUENCE [LARGE SCALE GENOMIC DNA]</scope>
    <source>
        <strain evidence="1 2">IBT 11181</strain>
    </source>
</reference>
<dbReference type="Proteomes" id="UP000214365">
    <property type="component" value="Unassembled WGS sequence"/>
</dbReference>
<dbReference type="STRING" id="1441469.A0A225AK55"/>